<evidence type="ECO:0000313" key="8">
    <source>
        <dbReference type="EMBL" id="KUK76285.1"/>
    </source>
</evidence>
<organism evidence="8 9">
    <name type="scientific">candidate division WS6 bacterium 34_10</name>
    <dbReference type="NCBI Taxonomy" id="1641389"/>
    <lineage>
        <taxon>Bacteria</taxon>
        <taxon>Candidatus Dojkabacteria</taxon>
    </lineage>
</organism>
<dbReference type="NCBIfam" id="TIGR00020">
    <property type="entry name" value="prfB"/>
    <property type="match status" value="1"/>
</dbReference>
<comment type="PTM">
    <text evidence="4">Methylated by PrmC. Methylation increases the termination efficiency of RF2.</text>
</comment>
<comment type="similarity">
    <text evidence="1 4">Belongs to the prokaryotic/mitochondrial release factor family.</text>
</comment>
<dbReference type="SMART" id="SM00937">
    <property type="entry name" value="PCRF"/>
    <property type="match status" value="1"/>
</dbReference>
<sequence length="358" mass="41014">MEVLTKKELENDKELLDSIIHALDLDKKKEIVKELEKESLKEDFWNDTQRAQRVMKRLENLKSEIETAQELTDDLTSLTELYGSAENSEELLEDHADIHRRIKEFEKLKFLSGKYDDHDALLSIHAGQGGTESNDWSEMLLRMYQMYCDRKGWKYKVEEVESGSETGITHATMRISGDYVYGMLKKEHGTHRLVRISPYNAQGLRQTTFAGVEVVPVIEKVEKDIEIPESDIEFKAVRSGGPGGQSVNKTSSAVQITHIPTGITVHSSTHRSQAQNRENALSILKSKLARILEDERIEEIDKIKGDYKKASWGNQIRNYVLHPYKLVKDLRTNVESNDPESVLDGELDEFIEAQLRIQ</sequence>
<dbReference type="SUPFAM" id="SSF75620">
    <property type="entry name" value="Release factor"/>
    <property type="match status" value="1"/>
</dbReference>
<dbReference type="GO" id="GO:0005737">
    <property type="term" value="C:cytoplasm"/>
    <property type="evidence" value="ECO:0007669"/>
    <property type="project" value="UniProtKB-SubCell"/>
</dbReference>
<dbReference type="PATRIC" id="fig|1641389.3.peg.1193"/>
<reference evidence="9" key="1">
    <citation type="journal article" date="2015" name="MBio">
        <title>Genome-Resolved Metagenomic Analysis Reveals Roles for Candidate Phyla and Other Microbial Community Members in Biogeochemical Transformations in Oil Reservoirs.</title>
        <authorList>
            <person name="Hu P."/>
            <person name="Tom L."/>
            <person name="Singh A."/>
            <person name="Thomas B.C."/>
            <person name="Baker B.J."/>
            <person name="Piceno Y.M."/>
            <person name="Andersen G.L."/>
            <person name="Banfield J.F."/>
        </authorList>
    </citation>
    <scope>NUCLEOTIDE SEQUENCE [LARGE SCALE GENOMIC DNA]</scope>
</reference>
<dbReference type="GO" id="GO:0016149">
    <property type="term" value="F:translation release factor activity, codon specific"/>
    <property type="evidence" value="ECO:0007669"/>
    <property type="project" value="UniProtKB-UniRule"/>
</dbReference>
<dbReference type="InterPro" id="IPR004374">
    <property type="entry name" value="PrfB"/>
</dbReference>
<dbReference type="Proteomes" id="UP000053904">
    <property type="component" value="Unassembled WGS sequence"/>
</dbReference>
<dbReference type="Pfam" id="PF00472">
    <property type="entry name" value="RF-1"/>
    <property type="match status" value="1"/>
</dbReference>
<keyword evidence="2 4" id="KW-0488">Methylation</keyword>
<dbReference type="InterPro" id="IPR005139">
    <property type="entry name" value="PCRF"/>
</dbReference>
<feature type="domain" description="Prokaryotic-type class I peptide chain release factors" evidence="7">
    <location>
        <begin position="238"/>
        <end position="254"/>
    </location>
</feature>
<dbReference type="PANTHER" id="PTHR43116:SF3">
    <property type="entry name" value="CLASS I PEPTIDE CHAIN RELEASE FACTOR"/>
    <property type="match status" value="1"/>
</dbReference>
<dbReference type="HAMAP" id="MF_00094">
    <property type="entry name" value="Rel_fac_2"/>
    <property type="match status" value="1"/>
</dbReference>
<feature type="modified residue" description="N5-methylglutamine" evidence="4">
    <location>
        <position position="245"/>
    </location>
</feature>
<evidence type="ECO:0000256" key="6">
    <source>
        <dbReference type="SAM" id="Coils"/>
    </source>
</evidence>
<evidence type="ECO:0000259" key="7">
    <source>
        <dbReference type="PROSITE" id="PS00745"/>
    </source>
</evidence>
<dbReference type="EMBL" id="LGGO01000175">
    <property type="protein sequence ID" value="KUK76285.1"/>
    <property type="molecule type" value="Genomic_DNA"/>
</dbReference>
<feature type="coiled-coil region" evidence="6">
    <location>
        <begin position="48"/>
        <end position="78"/>
    </location>
</feature>
<evidence type="ECO:0000256" key="4">
    <source>
        <dbReference type="HAMAP-Rule" id="MF_00094"/>
    </source>
</evidence>
<name>A0A124FWX9_9BACT</name>
<accession>A0A124FWX9</accession>
<dbReference type="Gene3D" id="3.30.70.1660">
    <property type="match status" value="1"/>
</dbReference>
<dbReference type="PANTHER" id="PTHR43116">
    <property type="entry name" value="PEPTIDE CHAIN RELEASE FACTOR 2"/>
    <property type="match status" value="1"/>
</dbReference>
<evidence type="ECO:0000256" key="3">
    <source>
        <dbReference type="ARBA" id="ARBA00022917"/>
    </source>
</evidence>
<dbReference type="AlphaFoldDB" id="A0A124FWX9"/>
<evidence type="ECO:0000313" key="9">
    <source>
        <dbReference type="Proteomes" id="UP000053904"/>
    </source>
</evidence>
<keyword evidence="4" id="KW-0963">Cytoplasm</keyword>
<dbReference type="Gene3D" id="1.20.58.410">
    <property type="entry name" value="Release factor"/>
    <property type="match status" value="1"/>
</dbReference>
<dbReference type="Gene3D" id="3.30.160.20">
    <property type="match status" value="1"/>
</dbReference>
<comment type="subcellular location">
    <subcellularLocation>
        <location evidence="4">Cytoplasm</location>
    </subcellularLocation>
</comment>
<protein>
    <recommendedName>
        <fullName evidence="4 5">Peptide chain release factor 2</fullName>
        <shortName evidence="4">RF-2</shortName>
    </recommendedName>
</protein>
<dbReference type="PROSITE" id="PS00745">
    <property type="entry name" value="RF_PROK_I"/>
    <property type="match status" value="1"/>
</dbReference>
<evidence type="ECO:0000256" key="2">
    <source>
        <dbReference type="ARBA" id="ARBA00022481"/>
    </source>
</evidence>
<dbReference type="Pfam" id="PF03462">
    <property type="entry name" value="PCRF"/>
    <property type="match status" value="1"/>
</dbReference>
<gene>
    <name evidence="4" type="primary">prfB</name>
    <name evidence="8" type="ORF">XD93_1007</name>
</gene>
<comment type="caution">
    <text evidence="8">The sequence shown here is derived from an EMBL/GenBank/DDBJ whole genome shotgun (WGS) entry which is preliminary data.</text>
</comment>
<dbReference type="InterPro" id="IPR045853">
    <property type="entry name" value="Pep_chain_release_fac_I_sf"/>
</dbReference>
<evidence type="ECO:0000256" key="1">
    <source>
        <dbReference type="ARBA" id="ARBA00010835"/>
    </source>
</evidence>
<evidence type="ECO:0000256" key="5">
    <source>
        <dbReference type="NCBIfam" id="TIGR00020"/>
    </source>
</evidence>
<dbReference type="InterPro" id="IPR000352">
    <property type="entry name" value="Pep_chain_release_fac_I"/>
</dbReference>
<proteinExistence type="inferred from homology"/>
<comment type="function">
    <text evidence="4">Peptide chain release factor 2 directs the termination of translation in response to the peptide chain termination codons UGA and UAA.</text>
</comment>
<keyword evidence="6" id="KW-0175">Coiled coil</keyword>
<keyword evidence="3 4" id="KW-0648">Protein biosynthesis</keyword>